<evidence type="ECO:0000313" key="1">
    <source>
        <dbReference type="EMBL" id="KZT30187.1"/>
    </source>
</evidence>
<reference evidence="1 2" key="1">
    <citation type="journal article" date="2016" name="Mol. Biol. Evol.">
        <title>Comparative Genomics of Early-Diverging Mushroom-Forming Fungi Provides Insights into the Origins of Lignocellulose Decay Capabilities.</title>
        <authorList>
            <person name="Nagy L.G."/>
            <person name="Riley R."/>
            <person name="Tritt A."/>
            <person name="Adam C."/>
            <person name="Daum C."/>
            <person name="Floudas D."/>
            <person name="Sun H."/>
            <person name="Yadav J.S."/>
            <person name="Pangilinan J."/>
            <person name="Larsson K.H."/>
            <person name="Matsuura K."/>
            <person name="Barry K."/>
            <person name="Labutti K."/>
            <person name="Kuo R."/>
            <person name="Ohm R.A."/>
            <person name="Bhattacharya S.S."/>
            <person name="Shirouzu T."/>
            <person name="Yoshinaga Y."/>
            <person name="Martin F.M."/>
            <person name="Grigoriev I.V."/>
            <person name="Hibbett D.S."/>
        </authorList>
    </citation>
    <scope>NUCLEOTIDE SEQUENCE [LARGE SCALE GENOMIC DNA]</scope>
    <source>
        <strain evidence="1 2">HHB14362 ss-1</strain>
    </source>
</reference>
<accession>A0A165VU22</accession>
<dbReference type="AlphaFoldDB" id="A0A165VU22"/>
<evidence type="ECO:0000313" key="2">
    <source>
        <dbReference type="Proteomes" id="UP000076761"/>
    </source>
</evidence>
<name>A0A165VU22_9AGAM</name>
<sequence>MPRVEEMVDALPAFRCAASVLDEPLDQAEDQRMLAEVTWLPTREPRPRKMRFDLFHDIDDIDFDAASTVANFEDDEDEQSSLVTPPETFIDPTVATVKSGRDRSVSLVSSVGSVPTTTDAQHPRTSKERFKELVKELSAPFKAYMRDRSAPKSWSIEPCGLMTEEARKREMDRVEAIANSIGCTTRAKTQYWQQLR</sequence>
<dbReference type="InParanoid" id="A0A165VU22"/>
<proteinExistence type="predicted"/>
<protein>
    <submittedName>
        <fullName evidence="1">Uncharacterized protein</fullName>
    </submittedName>
</protein>
<organism evidence="1 2">
    <name type="scientific">Neolentinus lepideus HHB14362 ss-1</name>
    <dbReference type="NCBI Taxonomy" id="1314782"/>
    <lineage>
        <taxon>Eukaryota</taxon>
        <taxon>Fungi</taxon>
        <taxon>Dikarya</taxon>
        <taxon>Basidiomycota</taxon>
        <taxon>Agaricomycotina</taxon>
        <taxon>Agaricomycetes</taxon>
        <taxon>Gloeophyllales</taxon>
        <taxon>Gloeophyllaceae</taxon>
        <taxon>Neolentinus</taxon>
    </lineage>
</organism>
<keyword evidence="2" id="KW-1185">Reference proteome</keyword>
<dbReference type="Proteomes" id="UP000076761">
    <property type="component" value="Unassembled WGS sequence"/>
</dbReference>
<gene>
    <name evidence="1" type="ORF">NEOLEDRAFT_317689</name>
</gene>
<dbReference type="EMBL" id="KV425552">
    <property type="protein sequence ID" value="KZT30187.1"/>
    <property type="molecule type" value="Genomic_DNA"/>
</dbReference>